<protein>
    <submittedName>
        <fullName evidence="2">Uncharacterized protein</fullName>
    </submittedName>
</protein>
<dbReference type="InterPro" id="IPR046521">
    <property type="entry name" value="DUF6698"/>
</dbReference>
<feature type="compositionally biased region" description="Basic and acidic residues" evidence="1">
    <location>
        <begin position="1"/>
        <end position="28"/>
    </location>
</feature>
<name>A0ABR1JZQ9_9AGAR</name>
<feature type="region of interest" description="Disordered" evidence="1">
    <location>
        <begin position="478"/>
        <end position="497"/>
    </location>
</feature>
<organism evidence="2 3">
    <name type="scientific">Marasmiellus scandens</name>
    <dbReference type="NCBI Taxonomy" id="2682957"/>
    <lineage>
        <taxon>Eukaryota</taxon>
        <taxon>Fungi</taxon>
        <taxon>Dikarya</taxon>
        <taxon>Basidiomycota</taxon>
        <taxon>Agaricomycotina</taxon>
        <taxon>Agaricomycetes</taxon>
        <taxon>Agaricomycetidae</taxon>
        <taxon>Agaricales</taxon>
        <taxon>Marasmiineae</taxon>
        <taxon>Omphalotaceae</taxon>
        <taxon>Marasmiellus</taxon>
    </lineage>
</organism>
<evidence type="ECO:0000313" key="2">
    <source>
        <dbReference type="EMBL" id="KAK7470278.1"/>
    </source>
</evidence>
<dbReference type="EMBL" id="JBANRG010000002">
    <property type="protein sequence ID" value="KAK7470278.1"/>
    <property type="molecule type" value="Genomic_DNA"/>
</dbReference>
<dbReference type="Proteomes" id="UP001498398">
    <property type="component" value="Unassembled WGS sequence"/>
</dbReference>
<comment type="caution">
    <text evidence="2">The sequence shown here is derived from an EMBL/GenBank/DDBJ whole genome shotgun (WGS) entry which is preliminary data.</text>
</comment>
<feature type="compositionally biased region" description="Acidic residues" evidence="1">
    <location>
        <begin position="142"/>
        <end position="157"/>
    </location>
</feature>
<accession>A0ABR1JZQ9</accession>
<evidence type="ECO:0000313" key="3">
    <source>
        <dbReference type="Proteomes" id="UP001498398"/>
    </source>
</evidence>
<feature type="region of interest" description="Disordered" evidence="1">
    <location>
        <begin position="1"/>
        <end position="84"/>
    </location>
</feature>
<sequence>MSDNHRSRDSSRHRGRDSSRHRSRDSSCHHSRRRSSPRQGRERSSRRHSPSNLSTTRRDSSLPPSSIPPSSSPARSRSPDHSNVHMKRTIDHLTRELEKVQGKGRSRGKTNRTLGRGIRKVAALFNTIPALVAESDRRALDDEGEDQYESELDEDTLTDNQKNERQQKRDLRRVQDRKFQGFQLLCETVPGFRKMIDSDVPVSELLKYYSDLEQGANAARNDDVNNAKEEIVDWLNARPNPPHPPLARKTRVGRGFRNLVTGRLLCPIDLDWNDAQTRADIQRRKLSVNKTEYFFCIRALYHREVGDPNDVEGGFLKGELLVKMFKLVFTSASSNDEVSTNGFEDSEIDNDNDDCDEPPAKRRRPTRKNVAQLLNMTSVTPRAIAYTAVMLRFALSDAKSWGSDRSFNYEGFYNAIVDYFEDVKPDSDEQQSVKELLEWWNRKIFPDCDDNASTSSKPLQDFKNILAAQRAAKAAARKIAEQPSYSNDGFTNPPATS</sequence>
<feature type="compositionally biased region" description="Polar residues" evidence="1">
    <location>
        <begin position="483"/>
        <end position="497"/>
    </location>
</feature>
<gene>
    <name evidence="2" type="ORF">VKT23_001710</name>
</gene>
<evidence type="ECO:0000256" key="1">
    <source>
        <dbReference type="SAM" id="MobiDB-lite"/>
    </source>
</evidence>
<proteinExistence type="predicted"/>
<feature type="region of interest" description="Disordered" evidence="1">
    <location>
        <begin position="95"/>
        <end position="114"/>
    </location>
</feature>
<feature type="compositionally biased region" description="Basic and acidic residues" evidence="1">
    <location>
        <begin position="161"/>
        <end position="172"/>
    </location>
</feature>
<keyword evidence="3" id="KW-1185">Reference proteome</keyword>
<feature type="compositionally biased region" description="Acidic residues" evidence="1">
    <location>
        <begin position="344"/>
        <end position="357"/>
    </location>
</feature>
<feature type="region of interest" description="Disordered" evidence="1">
    <location>
        <begin position="136"/>
        <end position="172"/>
    </location>
</feature>
<reference evidence="2 3" key="1">
    <citation type="submission" date="2024-01" db="EMBL/GenBank/DDBJ databases">
        <title>A draft genome for the cacao thread blight pathogen Marasmiellus scandens.</title>
        <authorList>
            <person name="Baruah I.K."/>
            <person name="Leung J."/>
            <person name="Bukari Y."/>
            <person name="Amoako-Attah I."/>
            <person name="Meinhardt L.W."/>
            <person name="Bailey B.A."/>
            <person name="Cohen S.P."/>
        </authorList>
    </citation>
    <scope>NUCLEOTIDE SEQUENCE [LARGE SCALE GENOMIC DNA]</scope>
    <source>
        <strain evidence="2 3">GH-19</strain>
    </source>
</reference>
<dbReference type="Pfam" id="PF20414">
    <property type="entry name" value="DUF6698"/>
    <property type="match status" value="1"/>
</dbReference>
<feature type="region of interest" description="Disordered" evidence="1">
    <location>
        <begin position="335"/>
        <end position="366"/>
    </location>
</feature>